<feature type="non-terminal residue" evidence="2">
    <location>
        <position position="201"/>
    </location>
</feature>
<dbReference type="InterPro" id="IPR003599">
    <property type="entry name" value="Ig_sub"/>
</dbReference>
<evidence type="ECO:0000313" key="2">
    <source>
        <dbReference type="EMBL" id="CAL4122277.1"/>
    </source>
</evidence>
<feature type="domain" description="Ig-like" evidence="1">
    <location>
        <begin position="64"/>
        <end position="180"/>
    </location>
</feature>
<dbReference type="InterPro" id="IPR007110">
    <property type="entry name" value="Ig-like_dom"/>
</dbReference>
<name>A0AAV2RG10_MEGNR</name>
<organism evidence="2 3">
    <name type="scientific">Meganyctiphanes norvegica</name>
    <name type="common">Northern krill</name>
    <name type="synonym">Thysanopoda norvegica</name>
    <dbReference type="NCBI Taxonomy" id="48144"/>
    <lineage>
        <taxon>Eukaryota</taxon>
        <taxon>Metazoa</taxon>
        <taxon>Ecdysozoa</taxon>
        <taxon>Arthropoda</taxon>
        <taxon>Crustacea</taxon>
        <taxon>Multicrustacea</taxon>
        <taxon>Malacostraca</taxon>
        <taxon>Eumalacostraca</taxon>
        <taxon>Eucarida</taxon>
        <taxon>Euphausiacea</taxon>
        <taxon>Euphausiidae</taxon>
        <taxon>Meganyctiphanes</taxon>
    </lineage>
</organism>
<dbReference type="AlphaFoldDB" id="A0AAV2RG10"/>
<dbReference type="PANTHER" id="PTHR23279">
    <property type="entry name" value="DEFECTIVE PROBOSCIS EXTENSION RESPONSE DPR -RELATED"/>
    <property type="match status" value="1"/>
</dbReference>
<dbReference type="Pfam" id="PF07686">
    <property type="entry name" value="V-set"/>
    <property type="match status" value="1"/>
</dbReference>
<dbReference type="SUPFAM" id="SSF48726">
    <property type="entry name" value="Immunoglobulin"/>
    <property type="match status" value="1"/>
</dbReference>
<dbReference type="SMART" id="SM00409">
    <property type="entry name" value="IG"/>
    <property type="match status" value="1"/>
</dbReference>
<proteinExistence type="predicted"/>
<evidence type="ECO:0000313" key="3">
    <source>
        <dbReference type="Proteomes" id="UP001497623"/>
    </source>
</evidence>
<dbReference type="SMART" id="SM00408">
    <property type="entry name" value="IGc2"/>
    <property type="match status" value="1"/>
</dbReference>
<dbReference type="InterPro" id="IPR013106">
    <property type="entry name" value="Ig_V-set"/>
</dbReference>
<dbReference type="PROSITE" id="PS50835">
    <property type="entry name" value="IG_LIKE"/>
    <property type="match status" value="1"/>
</dbReference>
<sequence length="201" mass="21197">VVSISVLLCCSGQSPGSPVVGLWNGSNSVLEVEEAAGGPVSEGGSREDGEAWQLGLLGVNTASPDDSAAAAAAAAVMQNNTEILSQVGGTATFTCQTHHLSDEVVTWLKRDNDLLLTVGQTVYVSESRFSASQARTKAWELFVKDVQLSDAGQYECQLPTHPPVSFYYTLKVTQAEAVVSGPAEVHIEEGSKLDLKCDVIQ</sequence>
<gene>
    <name evidence="2" type="ORF">MNOR_LOCUS22999</name>
</gene>
<comment type="caution">
    <text evidence="2">The sequence shown here is derived from an EMBL/GenBank/DDBJ whole genome shotgun (WGS) entry which is preliminary data.</text>
</comment>
<evidence type="ECO:0000259" key="1">
    <source>
        <dbReference type="PROSITE" id="PS50835"/>
    </source>
</evidence>
<accession>A0AAV2RG10</accession>
<dbReference type="EMBL" id="CAXKWB010019817">
    <property type="protein sequence ID" value="CAL4122277.1"/>
    <property type="molecule type" value="Genomic_DNA"/>
</dbReference>
<protein>
    <recommendedName>
        <fullName evidence="1">Ig-like domain-containing protein</fullName>
    </recommendedName>
</protein>
<dbReference type="Proteomes" id="UP001497623">
    <property type="component" value="Unassembled WGS sequence"/>
</dbReference>
<dbReference type="InterPro" id="IPR036179">
    <property type="entry name" value="Ig-like_dom_sf"/>
</dbReference>
<dbReference type="InterPro" id="IPR003598">
    <property type="entry name" value="Ig_sub2"/>
</dbReference>
<dbReference type="GO" id="GO:0032589">
    <property type="term" value="C:neuron projection membrane"/>
    <property type="evidence" value="ECO:0007669"/>
    <property type="project" value="TreeGrafter"/>
</dbReference>
<feature type="non-terminal residue" evidence="2">
    <location>
        <position position="1"/>
    </location>
</feature>
<dbReference type="GO" id="GO:0050808">
    <property type="term" value="P:synapse organization"/>
    <property type="evidence" value="ECO:0007669"/>
    <property type="project" value="TreeGrafter"/>
</dbReference>
<dbReference type="PANTHER" id="PTHR23279:SF37">
    <property type="entry name" value="DEFECTIVE PROBOSCIS EXTENSION RESPONSE 13, ISOFORM B"/>
    <property type="match status" value="1"/>
</dbReference>
<reference evidence="2 3" key="1">
    <citation type="submission" date="2024-05" db="EMBL/GenBank/DDBJ databases">
        <authorList>
            <person name="Wallberg A."/>
        </authorList>
    </citation>
    <scope>NUCLEOTIDE SEQUENCE [LARGE SCALE GENOMIC DNA]</scope>
</reference>
<dbReference type="Gene3D" id="2.60.40.10">
    <property type="entry name" value="Immunoglobulins"/>
    <property type="match status" value="1"/>
</dbReference>
<dbReference type="InterPro" id="IPR037448">
    <property type="entry name" value="Zig-8"/>
</dbReference>
<keyword evidence="3" id="KW-1185">Reference proteome</keyword>
<dbReference type="InterPro" id="IPR013783">
    <property type="entry name" value="Ig-like_fold"/>
</dbReference>